<evidence type="ECO:0000313" key="2">
    <source>
        <dbReference type="EMBL" id="CAE8621168.1"/>
    </source>
</evidence>
<dbReference type="Proteomes" id="UP000654075">
    <property type="component" value="Unassembled WGS sequence"/>
</dbReference>
<comment type="caution">
    <text evidence="2">The sequence shown here is derived from an EMBL/GenBank/DDBJ whole genome shotgun (WGS) entry which is preliminary data.</text>
</comment>
<gene>
    <name evidence="2" type="ORF">PGLA1383_LOCUS38691</name>
</gene>
<evidence type="ECO:0000256" key="1">
    <source>
        <dbReference type="SAM" id="MobiDB-lite"/>
    </source>
</evidence>
<feature type="compositionally biased region" description="Acidic residues" evidence="1">
    <location>
        <begin position="37"/>
        <end position="47"/>
    </location>
</feature>
<organism evidence="2 3">
    <name type="scientific">Polarella glacialis</name>
    <name type="common">Dinoflagellate</name>
    <dbReference type="NCBI Taxonomy" id="89957"/>
    <lineage>
        <taxon>Eukaryota</taxon>
        <taxon>Sar</taxon>
        <taxon>Alveolata</taxon>
        <taxon>Dinophyceae</taxon>
        <taxon>Suessiales</taxon>
        <taxon>Suessiaceae</taxon>
        <taxon>Polarella</taxon>
    </lineage>
</organism>
<name>A0A813G7V8_POLGL</name>
<feature type="non-terminal residue" evidence="2">
    <location>
        <position position="1"/>
    </location>
</feature>
<dbReference type="AlphaFoldDB" id="A0A813G7V8"/>
<reference evidence="2" key="1">
    <citation type="submission" date="2021-02" db="EMBL/GenBank/DDBJ databases">
        <authorList>
            <person name="Dougan E. K."/>
            <person name="Rhodes N."/>
            <person name="Thang M."/>
            <person name="Chan C."/>
        </authorList>
    </citation>
    <scope>NUCLEOTIDE SEQUENCE</scope>
</reference>
<proteinExistence type="predicted"/>
<dbReference type="EMBL" id="CAJNNV010027659">
    <property type="protein sequence ID" value="CAE8621168.1"/>
    <property type="molecule type" value="Genomic_DNA"/>
</dbReference>
<keyword evidence="3" id="KW-1185">Reference proteome</keyword>
<sequence>KPGFPCFDLEEPQPLLLSSPPSSLPMPEGSALLSDEPQPEECNEEGNEGVPAAATEAAAATVATVTTAATVATAAT</sequence>
<evidence type="ECO:0000313" key="3">
    <source>
        <dbReference type="Proteomes" id="UP000654075"/>
    </source>
</evidence>
<protein>
    <submittedName>
        <fullName evidence="2">Uncharacterized protein</fullName>
    </submittedName>
</protein>
<accession>A0A813G7V8</accession>
<feature type="region of interest" description="Disordered" evidence="1">
    <location>
        <begin position="1"/>
        <end position="48"/>
    </location>
</feature>
<feature type="non-terminal residue" evidence="2">
    <location>
        <position position="76"/>
    </location>
</feature>